<keyword evidence="4" id="KW-1185">Reference proteome</keyword>
<feature type="compositionally biased region" description="Polar residues" evidence="1">
    <location>
        <begin position="217"/>
        <end position="227"/>
    </location>
</feature>
<sequence>MTSAMGSTLPWVSILLIACMAVSSSVVAAVAPNGGQLFGQINRIPASSIPPSSSQLQQQFLVFRGGAASDEYDSDEYDSEYDSDEEEEEPIVTKAKKLATSTKTATQKKALKQTAVKTAALKSKVSVAMASSSSSSKPVAKKKGVYKRFVPYIVRACLNPFTLVAMTKAFFVSLMDINYLNKEEPSQNLRSALEEKARKQQPGPTKPKRKMKPGQAKTISDLPQLSA</sequence>
<accession>A0AAD9DB90</accession>
<gene>
    <name evidence="3" type="ORF">QTG54_008413</name>
</gene>
<feature type="chain" id="PRO_5042159729" evidence="2">
    <location>
        <begin position="25"/>
        <end position="227"/>
    </location>
</feature>
<keyword evidence="2" id="KW-0732">Signal</keyword>
<protein>
    <submittedName>
        <fullName evidence="3">Non-ribosomal peptide synthetase</fullName>
    </submittedName>
</protein>
<evidence type="ECO:0000256" key="1">
    <source>
        <dbReference type="SAM" id="MobiDB-lite"/>
    </source>
</evidence>
<dbReference type="Proteomes" id="UP001224775">
    <property type="component" value="Unassembled WGS sequence"/>
</dbReference>
<dbReference type="AlphaFoldDB" id="A0AAD9DB90"/>
<evidence type="ECO:0000313" key="4">
    <source>
        <dbReference type="Proteomes" id="UP001224775"/>
    </source>
</evidence>
<proteinExistence type="predicted"/>
<evidence type="ECO:0000256" key="2">
    <source>
        <dbReference type="SAM" id="SignalP"/>
    </source>
</evidence>
<comment type="caution">
    <text evidence="3">The sequence shown here is derived from an EMBL/GenBank/DDBJ whole genome shotgun (WGS) entry which is preliminary data.</text>
</comment>
<feature type="signal peptide" evidence="2">
    <location>
        <begin position="1"/>
        <end position="24"/>
    </location>
</feature>
<reference evidence="3" key="1">
    <citation type="submission" date="2023-06" db="EMBL/GenBank/DDBJ databases">
        <title>Survivors Of The Sea: Transcriptome response of Skeletonema marinoi to long-term dormancy.</title>
        <authorList>
            <person name="Pinder M.I.M."/>
            <person name="Kourtchenko O."/>
            <person name="Robertson E.K."/>
            <person name="Larsson T."/>
            <person name="Maumus F."/>
            <person name="Osuna-Cruz C.M."/>
            <person name="Vancaester E."/>
            <person name="Stenow R."/>
            <person name="Vandepoele K."/>
            <person name="Ploug H."/>
            <person name="Bruchert V."/>
            <person name="Godhe A."/>
            <person name="Topel M."/>
        </authorList>
    </citation>
    <scope>NUCLEOTIDE SEQUENCE</scope>
    <source>
        <strain evidence="3">R05AC</strain>
    </source>
</reference>
<dbReference type="EMBL" id="JATAAI010000014">
    <property type="protein sequence ID" value="KAK1741161.1"/>
    <property type="molecule type" value="Genomic_DNA"/>
</dbReference>
<name>A0AAD9DB90_9STRA</name>
<evidence type="ECO:0000313" key="3">
    <source>
        <dbReference type="EMBL" id="KAK1741161.1"/>
    </source>
</evidence>
<organism evidence="3 4">
    <name type="scientific">Skeletonema marinoi</name>
    <dbReference type="NCBI Taxonomy" id="267567"/>
    <lineage>
        <taxon>Eukaryota</taxon>
        <taxon>Sar</taxon>
        <taxon>Stramenopiles</taxon>
        <taxon>Ochrophyta</taxon>
        <taxon>Bacillariophyta</taxon>
        <taxon>Coscinodiscophyceae</taxon>
        <taxon>Thalassiosirophycidae</taxon>
        <taxon>Thalassiosirales</taxon>
        <taxon>Skeletonemataceae</taxon>
        <taxon>Skeletonema</taxon>
        <taxon>Skeletonema marinoi-dohrnii complex</taxon>
    </lineage>
</organism>
<feature type="region of interest" description="Disordered" evidence="1">
    <location>
        <begin position="188"/>
        <end position="227"/>
    </location>
</feature>